<dbReference type="InterPro" id="IPR043502">
    <property type="entry name" value="DNA/RNA_pol_sf"/>
</dbReference>
<dbReference type="Gene3D" id="3.10.10.10">
    <property type="entry name" value="HIV Type 1 Reverse Transcriptase, subunit A, domain 1"/>
    <property type="match status" value="1"/>
</dbReference>
<dbReference type="CDD" id="cd01647">
    <property type="entry name" value="RT_LTR"/>
    <property type="match status" value="1"/>
</dbReference>
<dbReference type="PANTHER" id="PTHR24559:SF430">
    <property type="entry name" value="RNA-DIRECTED DNA POLYMERASE"/>
    <property type="match status" value="1"/>
</dbReference>
<evidence type="ECO:0000313" key="3">
    <source>
        <dbReference type="Proteomes" id="UP000257109"/>
    </source>
</evidence>
<keyword evidence="3" id="KW-1185">Reference proteome</keyword>
<name>A0A371FFT4_MUCPR</name>
<reference evidence="2" key="1">
    <citation type="submission" date="2018-05" db="EMBL/GenBank/DDBJ databases">
        <title>Draft genome of Mucuna pruriens seed.</title>
        <authorList>
            <person name="Nnadi N.E."/>
            <person name="Vos R."/>
            <person name="Hasami M.H."/>
            <person name="Devisetty U.K."/>
            <person name="Aguiy J.C."/>
        </authorList>
    </citation>
    <scope>NUCLEOTIDE SEQUENCE [LARGE SCALE GENOMIC DNA]</scope>
    <source>
        <strain evidence="2">JCA_2017</strain>
    </source>
</reference>
<dbReference type="OrthoDB" id="1420897at2759"/>
<feature type="non-terminal residue" evidence="2">
    <location>
        <position position="1"/>
    </location>
</feature>
<gene>
    <name evidence="2" type="ORF">CR513_42829</name>
</gene>
<dbReference type="InterPro" id="IPR000477">
    <property type="entry name" value="RT_dom"/>
</dbReference>
<dbReference type="Gene3D" id="3.30.70.270">
    <property type="match status" value="1"/>
</dbReference>
<evidence type="ECO:0000313" key="2">
    <source>
        <dbReference type="EMBL" id="RDX77100.1"/>
    </source>
</evidence>
<proteinExistence type="predicted"/>
<organism evidence="2 3">
    <name type="scientific">Mucuna pruriens</name>
    <name type="common">Velvet bean</name>
    <name type="synonym">Dolichos pruriens</name>
    <dbReference type="NCBI Taxonomy" id="157652"/>
    <lineage>
        <taxon>Eukaryota</taxon>
        <taxon>Viridiplantae</taxon>
        <taxon>Streptophyta</taxon>
        <taxon>Embryophyta</taxon>
        <taxon>Tracheophyta</taxon>
        <taxon>Spermatophyta</taxon>
        <taxon>Magnoliopsida</taxon>
        <taxon>eudicotyledons</taxon>
        <taxon>Gunneridae</taxon>
        <taxon>Pentapetalae</taxon>
        <taxon>rosids</taxon>
        <taxon>fabids</taxon>
        <taxon>Fabales</taxon>
        <taxon>Fabaceae</taxon>
        <taxon>Papilionoideae</taxon>
        <taxon>50 kb inversion clade</taxon>
        <taxon>NPAAA clade</taxon>
        <taxon>indigoferoid/millettioid clade</taxon>
        <taxon>Phaseoleae</taxon>
        <taxon>Mucuna</taxon>
    </lineage>
</organism>
<accession>A0A371FFT4</accession>
<protein>
    <recommendedName>
        <fullName evidence="1">Reverse transcriptase domain-containing protein</fullName>
    </recommendedName>
</protein>
<dbReference type="SUPFAM" id="SSF56672">
    <property type="entry name" value="DNA/RNA polymerases"/>
    <property type="match status" value="1"/>
</dbReference>
<dbReference type="InterPro" id="IPR053134">
    <property type="entry name" value="RNA-dir_DNA_polymerase"/>
</dbReference>
<sequence length="417" mass="47431">MKAGIAPPPVITFSEGDMRRAHGDISSNRQIQSREGPDRLKEFGQHLLGLPSASLEVCSRTLSEFASEQVMINGVIELETTFGECGHACSILVLYTMVDIEASYNIIMGRPTLNKLGAVVSMLHLCMKYPIEQEVGRIWANHRVAQRCYKDNLRIGSQPSQAKEPVVNVLDLDLDPLVSPSMRGLLSVKDLKEVNIRPWSTHKTRIGTTLAKEEESRLVSFLWRNKDVFSWSLVDMPRINPKFLCHCLSRKRKLGEEKRRVAREETRKLLVVGFIKEIQYPTWLANIVMVKKASNKWQMCIDYIDLNKACPKDLYPLPNIDLLVDGASGYALLSFMDTYSRYNQIRMHPRDEAKIALITNVGTFCYKVMPFGLNNVGATYQRLMDEIFEEIIGTHLEVYVDDMVVKSTMIGEHYNAL</sequence>
<evidence type="ECO:0000259" key="1">
    <source>
        <dbReference type="Pfam" id="PF00078"/>
    </source>
</evidence>
<dbReference type="AlphaFoldDB" id="A0A371FFT4"/>
<comment type="caution">
    <text evidence="2">The sequence shown here is derived from an EMBL/GenBank/DDBJ whole genome shotgun (WGS) entry which is preliminary data.</text>
</comment>
<dbReference type="PANTHER" id="PTHR24559">
    <property type="entry name" value="TRANSPOSON TY3-I GAG-POL POLYPROTEIN"/>
    <property type="match status" value="1"/>
</dbReference>
<feature type="domain" description="Reverse transcriptase" evidence="1">
    <location>
        <begin position="290"/>
        <end position="415"/>
    </location>
</feature>
<dbReference type="InterPro" id="IPR043128">
    <property type="entry name" value="Rev_trsase/Diguanyl_cyclase"/>
</dbReference>
<dbReference type="Proteomes" id="UP000257109">
    <property type="component" value="Unassembled WGS sequence"/>
</dbReference>
<dbReference type="EMBL" id="QJKJ01009278">
    <property type="protein sequence ID" value="RDX77100.1"/>
    <property type="molecule type" value="Genomic_DNA"/>
</dbReference>
<dbReference type="Pfam" id="PF00078">
    <property type="entry name" value="RVT_1"/>
    <property type="match status" value="1"/>
</dbReference>